<dbReference type="OrthoDB" id="570199at2"/>
<proteinExistence type="predicted"/>
<name>A0A2S7KKI4_9FLAO</name>
<reference evidence="1 2" key="1">
    <citation type="submission" date="2016-11" db="EMBL/GenBank/DDBJ databases">
        <title>Trade-off between light-utilization and light-protection in marine flavobacteria.</title>
        <authorList>
            <person name="Kumagai Y."/>
        </authorList>
    </citation>
    <scope>NUCLEOTIDE SEQUENCE [LARGE SCALE GENOMIC DNA]</scope>
    <source>
        <strain evidence="1 2">ATCC 700397</strain>
    </source>
</reference>
<accession>A0A2S7KKI4</accession>
<comment type="caution">
    <text evidence="1">The sequence shown here is derived from an EMBL/GenBank/DDBJ whole genome shotgun (WGS) entry which is preliminary data.</text>
</comment>
<dbReference type="RefSeq" id="WP_104811071.1">
    <property type="nucleotide sequence ID" value="NZ_MQUA01000014.1"/>
</dbReference>
<organism evidence="1 2">
    <name type="scientific">Polaribacter filamentus</name>
    <dbReference type="NCBI Taxonomy" id="53483"/>
    <lineage>
        <taxon>Bacteria</taxon>
        <taxon>Pseudomonadati</taxon>
        <taxon>Bacteroidota</taxon>
        <taxon>Flavobacteriia</taxon>
        <taxon>Flavobacteriales</taxon>
        <taxon>Flavobacteriaceae</taxon>
    </lineage>
</organism>
<evidence type="ECO:0000313" key="1">
    <source>
        <dbReference type="EMBL" id="PQB03134.1"/>
    </source>
</evidence>
<keyword evidence="2" id="KW-1185">Reference proteome</keyword>
<sequence length="213" mass="24092">MKYYRIMPGGKSAHLNDCLKGEFIGIDFDLKDELSDFINYDWEAFKKKFKPYYKNLNPEKSNIAIGIHAGSVHAVCVYLSAGDIILCPDGNGVYHVGEISSDYYFVKGEVLPHRRKVNWHSKTVNRIDMSKALQGSTGSGLTHCDLNGHADEIEKLIEGNRLPLIVSADKTIEDLTEFALEKHLEDFLVKNWKSTSLGKEYDIPVVHLNNIDF</sequence>
<protein>
    <submittedName>
        <fullName evidence="1">Uncharacterized protein</fullName>
    </submittedName>
</protein>
<dbReference type="Proteomes" id="UP000239522">
    <property type="component" value="Unassembled WGS sequence"/>
</dbReference>
<gene>
    <name evidence="1" type="ORF">BST83_17565</name>
</gene>
<dbReference type="EMBL" id="MQUA01000014">
    <property type="protein sequence ID" value="PQB03134.1"/>
    <property type="molecule type" value="Genomic_DNA"/>
</dbReference>
<dbReference type="AlphaFoldDB" id="A0A2S7KKI4"/>
<evidence type="ECO:0000313" key="2">
    <source>
        <dbReference type="Proteomes" id="UP000239522"/>
    </source>
</evidence>